<dbReference type="InterPro" id="IPR029058">
    <property type="entry name" value="AB_hydrolase_fold"/>
</dbReference>
<dbReference type="InterPro" id="IPR050583">
    <property type="entry name" value="Mycobacterial_A85_antigen"/>
</dbReference>
<dbReference type="SUPFAM" id="SSF53474">
    <property type="entry name" value="alpha/beta-Hydrolases"/>
    <property type="match status" value="1"/>
</dbReference>
<keyword evidence="3" id="KW-1185">Reference proteome</keyword>
<dbReference type="Pfam" id="PF00756">
    <property type="entry name" value="Esterase"/>
    <property type="match status" value="1"/>
</dbReference>
<proteinExistence type="predicted"/>
<accession>A0ABU7L7S4</accession>
<organism evidence="2 3">
    <name type="scientific">Rhodococcus artemisiae</name>
    <dbReference type="NCBI Taxonomy" id="714159"/>
    <lineage>
        <taxon>Bacteria</taxon>
        <taxon>Bacillati</taxon>
        <taxon>Actinomycetota</taxon>
        <taxon>Actinomycetes</taxon>
        <taxon>Mycobacteriales</taxon>
        <taxon>Nocardiaceae</taxon>
        <taxon>Rhodococcus</taxon>
    </lineage>
</organism>
<keyword evidence="2" id="KW-0378">Hydrolase</keyword>
<reference evidence="2 3" key="1">
    <citation type="submission" date="2023-07" db="EMBL/GenBank/DDBJ databases">
        <authorList>
            <person name="Girao M."/>
            <person name="Carvalho M.F."/>
        </authorList>
    </citation>
    <scope>NUCLEOTIDE SEQUENCE [LARGE SCALE GENOMIC DNA]</scope>
    <source>
        <strain evidence="2 3">YIM65754</strain>
    </source>
</reference>
<dbReference type="RefSeq" id="WP_330133085.1">
    <property type="nucleotide sequence ID" value="NZ_JAUTXY010000003.1"/>
</dbReference>
<gene>
    <name evidence="2" type="ORF">Q7514_08605</name>
</gene>
<protein>
    <submittedName>
        <fullName evidence="2">Alpha/beta hydrolase family protein</fullName>
    </submittedName>
</protein>
<evidence type="ECO:0000313" key="2">
    <source>
        <dbReference type="EMBL" id="MEE2057587.1"/>
    </source>
</evidence>
<dbReference type="PANTHER" id="PTHR48098">
    <property type="entry name" value="ENTEROCHELIN ESTERASE-RELATED"/>
    <property type="match status" value="1"/>
</dbReference>
<dbReference type="Proteomes" id="UP001336020">
    <property type="component" value="Unassembled WGS sequence"/>
</dbReference>
<dbReference type="GO" id="GO:0016787">
    <property type="term" value="F:hydrolase activity"/>
    <property type="evidence" value="ECO:0007669"/>
    <property type="project" value="UniProtKB-KW"/>
</dbReference>
<evidence type="ECO:0000313" key="3">
    <source>
        <dbReference type="Proteomes" id="UP001336020"/>
    </source>
</evidence>
<dbReference type="Gene3D" id="3.40.50.1820">
    <property type="entry name" value="alpha/beta hydrolase"/>
    <property type="match status" value="1"/>
</dbReference>
<feature type="signal peptide" evidence="1">
    <location>
        <begin position="1"/>
        <end position="25"/>
    </location>
</feature>
<dbReference type="EMBL" id="JAUTXY010000003">
    <property type="protein sequence ID" value="MEE2057587.1"/>
    <property type="molecule type" value="Genomic_DNA"/>
</dbReference>
<dbReference type="PANTHER" id="PTHR48098:SF1">
    <property type="entry name" value="DIACYLGLYCEROL ACYLTRANSFERASE_MYCOLYLTRANSFERASE AG85A"/>
    <property type="match status" value="1"/>
</dbReference>
<keyword evidence="1" id="KW-0732">Signal</keyword>
<feature type="chain" id="PRO_5046316482" evidence="1">
    <location>
        <begin position="26"/>
        <end position="340"/>
    </location>
</feature>
<name>A0ABU7L7S4_9NOCA</name>
<dbReference type="InterPro" id="IPR000801">
    <property type="entry name" value="Esterase-like"/>
</dbReference>
<sequence>MLRVLSTSSITVLALGIGAYGLAAAQPAAEPQPSENTAISENTAVSDRAPHVVETREISPTHTVVDVYSPAMDRVISNDVLRPAHGGSLPTLYLLNGALGGEDGVGWMNNSQAPAFFADKNVTVVLPIGGRFSFYTDWGAPDPILGINMWETYLTRELPGVIDSEFDGTGLNAVAGLSMSGGPALDLAIQAPALYQAAASFSGCPAPSNLLASVGISTMIASGLNNPFNMWGPPGSRGWKAHDPAANAAKLAGTAVYVSASRGAVGAVDQIPEGAIPPVGGMVVEALVHRCTAMFVDSLEAAGVPATVSMRDTGAHTWALFEDQLREAWSTTIAPALQTR</sequence>
<comment type="caution">
    <text evidence="2">The sequence shown here is derived from an EMBL/GenBank/DDBJ whole genome shotgun (WGS) entry which is preliminary data.</text>
</comment>
<evidence type="ECO:0000256" key="1">
    <source>
        <dbReference type="SAM" id="SignalP"/>
    </source>
</evidence>